<evidence type="ECO:0000313" key="1">
    <source>
        <dbReference type="EMBL" id="MBX35927.1"/>
    </source>
</evidence>
<reference evidence="1" key="1">
    <citation type="submission" date="2018-02" db="EMBL/GenBank/DDBJ databases">
        <title>Rhizophora mucronata_Transcriptome.</title>
        <authorList>
            <person name="Meera S.P."/>
            <person name="Sreeshan A."/>
            <person name="Augustine A."/>
        </authorList>
    </citation>
    <scope>NUCLEOTIDE SEQUENCE</scope>
    <source>
        <tissue evidence="1">Leaf</tissue>
    </source>
</reference>
<dbReference type="EMBL" id="GGEC01055443">
    <property type="protein sequence ID" value="MBX35927.1"/>
    <property type="molecule type" value="Transcribed_RNA"/>
</dbReference>
<protein>
    <submittedName>
        <fullName evidence="1">Uncharacterized protein</fullName>
    </submittedName>
</protein>
<organism evidence="1">
    <name type="scientific">Rhizophora mucronata</name>
    <name type="common">Asiatic mangrove</name>
    <dbReference type="NCBI Taxonomy" id="61149"/>
    <lineage>
        <taxon>Eukaryota</taxon>
        <taxon>Viridiplantae</taxon>
        <taxon>Streptophyta</taxon>
        <taxon>Embryophyta</taxon>
        <taxon>Tracheophyta</taxon>
        <taxon>Spermatophyta</taxon>
        <taxon>Magnoliopsida</taxon>
        <taxon>eudicotyledons</taxon>
        <taxon>Gunneridae</taxon>
        <taxon>Pentapetalae</taxon>
        <taxon>rosids</taxon>
        <taxon>fabids</taxon>
        <taxon>Malpighiales</taxon>
        <taxon>Rhizophoraceae</taxon>
        <taxon>Rhizophora</taxon>
    </lineage>
</organism>
<sequence>MQLCKDAYTLTYKGKERQICFLYTFALQQQFISLTANFQNKQSINDRMIPSQKS</sequence>
<accession>A0A2P2N0B9</accession>
<dbReference type="AlphaFoldDB" id="A0A2P2N0B9"/>
<proteinExistence type="predicted"/>
<name>A0A2P2N0B9_RHIMU</name>